<dbReference type="Gene3D" id="1.25.10.10">
    <property type="entry name" value="Leucine-rich Repeat Variant"/>
    <property type="match status" value="1"/>
</dbReference>
<dbReference type="InterPro" id="IPR013083">
    <property type="entry name" value="Znf_RING/FYVE/PHD"/>
</dbReference>
<dbReference type="PROSITE" id="PS50176">
    <property type="entry name" value="ARM_REPEAT"/>
    <property type="match status" value="1"/>
</dbReference>
<dbReference type="UniPathway" id="UPA00143"/>
<dbReference type="EMBL" id="SZYD01000011">
    <property type="protein sequence ID" value="KAD4888992.1"/>
    <property type="molecule type" value="Genomic_DNA"/>
</dbReference>
<evidence type="ECO:0000313" key="8">
    <source>
        <dbReference type="EMBL" id="KAD4888992.1"/>
    </source>
</evidence>
<proteinExistence type="predicted"/>
<dbReference type="Pfam" id="PF00730">
    <property type="entry name" value="HhH-GPD"/>
    <property type="match status" value="1"/>
</dbReference>
<evidence type="ECO:0000256" key="2">
    <source>
        <dbReference type="ARBA" id="ARBA00004906"/>
    </source>
</evidence>
<dbReference type="Gene3D" id="3.30.40.10">
    <property type="entry name" value="Zinc/RING finger domain, C3HC4 (zinc finger)"/>
    <property type="match status" value="1"/>
</dbReference>
<dbReference type="Gene3D" id="1.10.1670.10">
    <property type="entry name" value="Helix-hairpin-Helix base-excision DNA repair enzymes (C-terminal)"/>
    <property type="match status" value="1"/>
</dbReference>
<dbReference type="Pfam" id="PF04564">
    <property type="entry name" value="U-box"/>
    <property type="match status" value="1"/>
</dbReference>
<dbReference type="SUPFAM" id="SSF48150">
    <property type="entry name" value="DNA-glycosylase"/>
    <property type="match status" value="1"/>
</dbReference>
<dbReference type="OrthoDB" id="5607at2759"/>
<dbReference type="SMART" id="SM00185">
    <property type="entry name" value="ARM"/>
    <property type="match status" value="4"/>
</dbReference>
<dbReference type="SUPFAM" id="SSF48371">
    <property type="entry name" value="ARM repeat"/>
    <property type="match status" value="1"/>
</dbReference>
<evidence type="ECO:0000256" key="4">
    <source>
        <dbReference type="ARBA" id="ARBA00022679"/>
    </source>
</evidence>
<sequence length="845" mass="93452">MVGNGKLRRWRFLLHKTSAPAKTKPEKTQPLDEFICPISGLLMFDPVVVASGQTFERTSVEVCLGLDFVPVLADGSKPDFSTVIPNLTLKKAIANWCTSTGTDLPRYSPDYSLIKDSVRKLMPSSSQDEAESRLRDSERILINEMAEKQPATLTHAVTQLNPRSVHYNRFYSSSSEESVIANIPDTPPLPLVTRPSCYSSSVSASASTSSEIVADETLDPNSSFSDDQNLSKKLQSLDVFEQEQSVILLRKLTRTDEEARVSLCTPTLLASLRECVFSRYSAVQTNAVAALVNLSLEKMNKVKIVRSGIVPPLIDVLKSGSTEAQEHAAGALFSLALEGENKTAIGVLGALQPLLHALHADSERTRNDSALALYHLSLVQSNRVKLVKLGAGSTLLTMLETRLAGRVLLVLCNLAVSHEGRSALLDSNAVECLFRKLRTENVDSTESTRENCVACLYSLSLGSMRFKGLAKAARGAEVLLKVEETGSERAREKAKRMLMILRERDDGEERRDWEALLEGGASQTRSIKAKAGQYPSRSTDFSVTLSKPNTMRKLEARKRKPAPVENKSSPAKLVKKGTEINLTVNDPYPAYHRPTSEECRSVRDDLLAFHGFPQQFAKYREQRLKIVSNGNEYGSTMSPTLEPADSSKESVLDGLVSTILSQNTTDANSQRAFSSLKSAFPTWEDVLAADSKCIEDAIRCGGLAPTKASCIKNMLNCLFEKRGKLCLEYLRDLSIDEIKTELSQFKGIGPKTVACVLMFNLQQDDFPVDTHVFQIAKAIGWVPIDADTKRTYLHLNKRIPNELKFDLNCLLFTHGKTCRKCIKKEDNQQKKETGSCPLLNYLMKN</sequence>
<dbReference type="AlphaFoldDB" id="A0A5N6NIW5"/>
<dbReference type="GO" id="GO:0016567">
    <property type="term" value="P:protein ubiquitination"/>
    <property type="evidence" value="ECO:0007669"/>
    <property type="project" value="UniProtKB-UniPathway"/>
</dbReference>
<dbReference type="EC" id="2.3.2.27" evidence="3"/>
<name>A0A5N6NIW5_9ASTR</name>
<reference evidence="8 9" key="1">
    <citation type="submission" date="2019-05" db="EMBL/GenBank/DDBJ databases">
        <title>Mikania micrantha, genome provides insights into the molecular mechanism of rapid growth.</title>
        <authorList>
            <person name="Liu B."/>
        </authorList>
    </citation>
    <scope>NUCLEOTIDE SEQUENCE [LARGE SCALE GENOMIC DNA]</scope>
    <source>
        <strain evidence="8">NLD-2019</strain>
        <tissue evidence="8">Leaf</tissue>
    </source>
</reference>
<dbReference type="SUPFAM" id="SSF57850">
    <property type="entry name" value="RING/U-box"/>
    <property type="match status" value="1"/>
</dbReference>
<keyword evidence="9" id="KW-1185">Reference proteome</keyword>
<dbReference type="InterPro" id="IPR011989">
    <property type="entry name" value="ARM-like"/>
</dbReference>
<dbReference type="PROSITE" id="PS51698">
    <property type="entry name" value="U_BOX"/>
    <property type="match status" value="1"/>
</dbReference>
<dbReference type="InterPro" id="IPR011257">
    <property type="entry name" value="DNA_glycosylase"/>
</dbReference>
<dbReference type="GO" id="GO:0016787">
    <property type="term" value="F:hydrolase activity"/>
    <property type="evidence" value="ECO:0007669"/>
    <property type="project" value="UniProtKB-ARBA"/>
</dbReference>
<comment type="pathway">
    <text evidence="2">Protein modification; protein ubiquitination.</text>
</comment>
<protein>
    <recommendedName>
        <fullName evidence="3">RING-type E3 ubiquitin transferase</fullName>
        <ecNumber evidence="3">2.3.2.27</ecNumber>
    </recommendedName>
</protein>
<dbReference type="GO" id="GO:0061630">
    <property type="term" value="F:ubiquitin protein ligase activity"/>
    <property type="evidence" value="ECO:0007669"/>
    <property type="project" value="UniProtKB-EC"/>
</dbReference>
<evidence type="ECO:0000256" key="6">
    <source>
        <dbReference type="PROSITE-ProRule" id="PRU00259"/>
    </source>
</evidence>
<dbReference type="Proteomes" id="UP000326396">
    <property type="component" value="Linkage Group LG19"/>
</dbReference>
<comment type="catalytic activity">
    <reaction evidence="1">
        <text>S-ubiquitinyl-[E2 ubiquitin-conjugating enzyme]-L-cysteine + [acceptor protein]-L-lysine = [E2 ubiquitin-conjugating enzyme]-L-cysteine + N(6)-ubiquitinyl-[acceptor protein]-L-lysine.</text>
        <dbReference type="EC" id="2.3.2.27"/>
    </reaction>
</comment>
<evidence type="ECO:0000313" key="9">
    <source>
        <dbReference type="Proteomes" id="UP000326396"/>
    </source>
</evidence>
<dbReference type="CDD" id="cd00056">
    <property type="entry name" value="ENDO3c"/>
    <property type="match status" value="1"/>
</dbReference>
<comment type="caution">
    <text evidence="8">The sequence shown here is derived from an EMBL/GenBank/DDBJ whole genome shotgun (WGS) entry which is preliminary data.</text>
</comment>
<feature type="repeat" description="ARM" evidence="6">
    <location>
        <begin position="308"/>
        <end position="345"/>
    </location>
</feature>
<organism evidence="8 9">
    <name type="scientific">Mikania micrantha</name>
    <name type="common">bitter vine</name>
    <dbReference type="NCBI Taxonomy" id="192012"/>
    <lineage>
        <taxon>Eukaryota</taxon>
        <taxon>Viridiplantae</taxon>
        <taxon>Streptophyta</taxon>
        <taxon>Embryophyta</taxon>
        <taxon>Tracheophyta</taxon>
        <taxon>Spermatophyta</taxon>
        <taxon>Magnoliopsida</taxon>
        <taxon>eudicotyledons</taxon>
        <taxon>Gunneridae</taxon>
        <taxon>Pentapetalae</taxon>
        <taxon>asterids</taxon>
        <taxon>campanulids</taxon>
        <taxon>Asterales</taxon>
        <taxon>Asteraceae</taxon>
        <taxon>Asteroideae</taxon>
        <taxon>Heliantheae alliance</taxon>
        <taxon>Eupatorieae</taxon>
        <taxon>Mikania</taxon>
    </lineage>
</organism>
<dbReference type="PANTHER" id="PTHR47203">
    <property type="match status" value="1"/>
</dbReference>
<dbReference type="Gene3D" id="1.10.340.30">
    <property type="entry name" value="Hypothetical protein, domain 2"/>
    <property type="match status" value="1"/>
</dbReference>
<feature type="domain" description="U-box" evidence="7">
    <location>
        <begin position="29"/>
        <end position="103"/>
    </location>
</feature>
<dbReference type="PANTHER" id="PTHR47203:SF1">
    <property type="entry name" value="HYPOTHETICAL BASE EXCISION DNA REPAIR PROTEIN (EUROFUNG)"/>
    <property type="match status" value="1"/>
</dbReference>
<evidence type="ECO:0000256" key="5">
    <source>
        <dbReference type="ARBA" id="ARBA00022737"/>
    </source>
</evidence>
<dbReference type="InterPro" id="IPR023170">
    <property type="entry name" value="HhH_base_excis_C"/>
</dbReference>
<dbReference type="InterPro" id="IPR003613">
    <property type="entry name" value="Ubox_domain"/>
</dbReference>
<dbReference type="InterPro" id="IPR016024">
    <property type="entry name" value="ARM-type_fold"/>
</dbReference>
<accession>A0A5N6NIW5</accession>
<evidence type="ECO:0000256" key="3">
    <source>
        <dbReference type="ARBA" id="ARBA00012483"/>
    </source>
</evidence>
<evidence type="ECO:0000256" key="1">
    <source>
        <dbReference type="ARBA" id="ARBA00000900"/>
    </source>
</evidence>
<evidence type="ECO:0000259" key="7">
    <source>
        <dbReference type="PROSITE" id="PS51698"/>
    </source>
</evidence>
<gene>
    <name evidence="8" type="ORF">E3N88_21065</name>
</gene>
<dbReference type="Pfam" id="PF00514">
    <property type="entry name" value="Arm"/>
    <property type="match status" value="1"/>
</dbReference>
<dbReference type="InterPro" id="IPR003265">
    <property type="entry name" value="HhH-GPD_domain"/>
</dbReference>
<dbReference type="GO" id="GO:0140097">
    <property type="term" value="F:catalytic activity, acting on DNA"/>
    <property type="evidence" value="ECO:0007669"/>
    <property type="project" value="UniProtKB-ARBA"/>
</dbReference>
<keyword evidence="5" id="KW-0677">Repeat</keyword>
<keyword evidence="4" id="KW-0808">Transferase</keyword>
<dbReference type="SMART" id="SM00504">
    <property type="entry name" value="Ubox"/>
    <property type="match status" value="1"/>
</dbReference>
<dbReference type="InterPro" id="IPR000225">
    <property type="entry name" value="Armadillo"/>
</dbReference>
<dbReference type="GO" id="GO:0006284">
    <property type="term" value="P:base-excision repair"/>
    <property type="evidence" value="ECO:0007669"/>
    <property type="project" value="InterPro"/>
</dbReference>
<dbReference type="SMART" id="SM00478">
    <property type="entry name" value="ENDO3c"/>
    <property type="match status" value="1"/>
</dbReference>